<sequence length="104" mass="10445">RSGRSGGASTVALVAVAGRSTSGTLLCKEERGEVGRSLGVAVGVDVEGEDAHPGVVSDDAELTHAVHDLVVHVVDVGDDATDGNEGRQSGDESDDAAELKGEAH</sequence>
<dbReference type="Proteomes" id="UP001328107">
    <property type="component" value="Unassembled WGS sequence"/>
</dbReference>
<gene>
    <name evidence="2" type="ORF">PMAYCL1PPCAC_00142</name>
</gene>
<feature type="region of interest" description="Disordered" evidence="1">
    <location>
        <begin position="76"/>
        <end position="104"/>
    </location>
</feature>
<name>A0AAN4YVU5_9BILA</name>
<proteinExistence type="predicted"/>
<evidence type="ECO:0000313" key="3">
    <source>
        <dbReference type="Proteomes" id="UP001328107"/>
    </source>
</evidence>
<evidence type="ECO:0000256" key="1">
    <source>
        <dbReference type="SAM" id="MobiDB-lite"/>
    </source>
</evidence>
<keyword evidence="3" id="KW-1185">Reference proteome</keyword>
<evidence type="ECO:0000313" key="2">
    <source>
        <dbReference type="EMBL" id="GMR29947.1"/>
    </source>
</evidence>
<dbReference type="EMBL" id="BTRK01000001">
    <property type="protein sequence ID" value="GMR29947.1"/>
    <property type="molecule type" value="Genomic_DNA"/>
</dbReference>
<protein>
    <submittedName>
        <fullName evidence="2">Uncharacterized protein</fullName>
    </submittedName>
</protein>
<organism evidence="2 3">
    <name type="scientific">Pristionchus mayeri</name>
    <dbReference type="NCBI Taxonomy" id="1317129"/>
    <lineage>
        <taxon>Eukaryota</taxon>
        <taxon>Metazoa</taxon>
        <taxon>Ecdysozoa</taxon>
        <taxon>Nematoda</taxon>
        <taxon>Chromadorea</taxon>
        <taxon>Rhabditida</taxon>
        <taxon>Rhabditina</taxon>
        <taxon>Diplogasteromorpha</taxon>
        <taxon>Diplogasteroidea</taxon>
        <taxon>Neodiplogasteridae</taxon>
        <taxon>Pristionchus</taxon>
    </lineage>
</organism>
<feature type="non-terminal residue" evidence="2">
    <location>
        <position position="1"/>
    </location>
</feature>
<comment type="caution">
    <text evidence="2">The sequence shown here is derived from an EMBL/GenBank/DDBJ whole genome shotgun (WGS) entry which is preliminary data.</text>
</comment>
<feature type="non-terminal residue" evidence="2">
    <location>
        <position position="104"/>
    </location>
</feature>
<reference evidence="3" key="1">
    <citation type="submission" date="2022-10" db="EMBL/GenBank/DDBJ databases">
        <title>Genome assembly of Pristionchus species.</title>
        <authorList>
            <person name="Yoshida K."/>
            <person name="Sommer R.J."/>
        </authorList>
    </citation>
    <scope>NUCLEOTIDE SEQUENCE [LARGE SCALE GENOMIC DNA]</scope>
    <source>
        <strain evidence="3">RS5460</strain>
    </source>
</reference>
<dbReference type="AlphaFoldDB" id="A0AAN4YVU5"/>
<accession>A0AAN4YVU5</accession>